<evidence type="ECO:0000313" key="5">
    <source>
        <dbReference type="EMBL" id="KAK3236548.1"/>
    </source>
</evidence>
<comment type="caution">
    <text evidence="5">The sequence shown here is derived from an EMBL/GenBank/DDBJ whole genome shotgun (WGS) entry which is preliminary data.</text>
</comment>
<gene>
    <name evidence="5" type="ORF">CYMTET_53317</name>
</gene>
<reference evidence="5 6" key="1">
    <citation type="journal article" date="2015" name="Genome Biol. Evol.">
        <title>Comparative Genomics of a Bacterivorous Green Alga Reveals Evolutionary Causalities and Consequences of Phago-Mixotrophic Mode of Nutrition.</title>
        <authorList>
            <person name="Burns J.A."/>
            <person name="Paasch A."/>
            <person name="Narechania A."/>
            <person name="Kim E."/>
        </authorList>
    </citation>
    <scope>NUCLEOTIDE SEQUENCE [LARGE SCALE GENOMIC DNA]</scope>
    <source>
        <strain evidence="5 6">PLY_AMNH</strain>
    </source>
</reference>
<evidence type="ECO:0000256" key="1">
    <source>
        <dbReference type="ARBA" id="ARBA00004586"/>
    </source>
</evidence>
<proteinExistence type="predicted"/>
<dbReference type="PANTHER" id="PTHR45919:SF1">
    <property type="entry name" value="GDP-MAN:MAN(3)GLCNAC(2)-PP-DOL ALPHA-1,2-MANNOSYLTRANSFERASE"/>
    <property type="match status" value="1"/>
</dbReference>
<dbReference type="AlphaFoldDB" id="A0AAE0BH55"/>
<dbReference type="InterPro" id="IPR038013">
    <property type="entry name" value="ALG11"/>
</dbReference>
<evidence type="ECO:0000256" key="3">
    <source>
        <dbReference type="ARBA" id="ARBA00022824"/>
    </source>
</evidence>
<dbReference type="GO" id="GO:0004377">
    <property type="term" value="F:GDP-Man:Man(3)GlcNAc(2)-PP-Dol alpha-1,2-mannosyltransferase activity"/>
    <property type="evidence" value="ECO:0007669"/>
    <property type="project" value="InterPro"/>
</dbReference>
<dbReference type="Pfam" id="PF15924">
    <property type="entry name" value="ALG11_N"/>
    <property type="match status" value="1"/>
</dbReference>
<keyword evidence="3" id="KW-0256">Endoplasmic reticulum</keyword>
<dbReference type="GO" id="GO:0006487">
    <property type="term" value="P:protein N-linked glycosylation"/>
    <property type="evidence" value="ECO:0007669"/>
    <property type="project" value="TreeGrafter"/>
</dbReference>
<dbReference type="EMBL" id="LGRX02034981">
    <property type="protein sequence ID" value="KAK3236548.1"/>
    <property type="molecule type" value="Genomic_DNA"/>
</dbReference>
<name>A0AAE0BH55_9CHLO</name>
<dbReference type="Proteomes" id="UP001190700">
    <property type="component" value="Unassembled WGS sequence"/>
</dbReference>
<protein>
    <recommendedName>
        <fullName evidence="4">ALG11 mannosyltransferase N-terminal domain-containing protein</fullName>
    </recommendedName>
</protein>
<keyword evidence="2" id="KW-0808">Transferase</keyword>
<dbReference type="GO" id="GO:0005789">
    <property type="term" value="C:endoplasmic reticulum membrane"/>
    <property type="evidence" value="ECO:0007669"/>
    <property type="project" value="UniProtKB-SubCell"/>
</dbReference>
<evidence type="ECO:0000256" key="2">
    <source>
        <dbReference type="ARBA" id="ARBA00022679"/>
    </source>
</evidence>
<accession>A0AAE0BH55</accession>
<feature type="domain" description="ALG11 mannosyltransferase N-terminal" evidence="4">
    <location>
        <begin position="19"/>
        <end position="167"/>
    </location>
</feature>
<evidence type="ECO:0000259" key="4">
    <source>
        <dbReference type="Pfam" id="PF15924"/>
    </source>
</evidence>
<evidence type="ECO:0000313" key="6">
    <source>
        <dbReference type="Proteomes" id="UP001190700"/>
    </source>
</evidence>
<sequence length="168" mass="18738">MLLPKLLRRLLFAPLSKEGTVGFFHPFTQDGGGGERVLWCAIQAIQEQMPSARCIVYTGENARGEELGERALERFGIQLKRPVEVVHLDRCHLVLASRWPRFTLLGQRRKVEGGGVTDTQALGSIILTWEGLLQMTPSVFIDTGGYAFGYPLAWLAGSLTACYIHYPY</sequence>
<dbReference type="PANTHER" id="PTHR45919">
    <property type="entry name" value="GDP-MAN:MAN(3)GLCNAC(2)-PP-DOL ALPHA-1,2-MANNOSYLTRANSFERASE"/>
    <property type="match status" value="1"/>
</dbReference>
<dbReference type="InterPro" id="IPR031814">
    <property type="entry name" value="ALG11_N"/>
</dbReference>
<keyword evidence="6" id="KW-1185">Reference proteome</keyword>
<organism evidence="5 6">
    <name type="scientific">Cymbomonas tetramitiformis</name>
    <dbReference type="NCBI Taxonomy" id="36881"/>
    <lineage>
        <taxon>Eukaryota</taxon>
        <taxon>Viridiplantae</taxon>
        <taxon>Chlorophyta</taxon>
        <taxon>Pyramimonadophyceae</taxon>
        <taxon>Pyramimonadales</taxon>
        <taxon>Pyramimonadaceae</taxon>
        <taxon>Cymbomonas</taxon>
    </lineage>
</organism>
<comment type="subcellular location">
    <subcellularLocation>
        <location evidence="1">Endoplasmic reticulum membrane</location>
    </subcellularLocation>
</comment>